<evidence type="ECO:0000313" key="2">
    <source>
        <dbReference type="Proteomes" id="UP000198588"/>
    </source>
</evidence>
<proteinExistence type="predicted"/>
<dbReference type="AlphaFoldDB" id="A0A1G5ZDI5"/>
<accession>A0A1G5ZDI5</accession>
<reference evidence="1 2" key="1">
    <citation type="submission" date="2016-10" db="EMBL/GenBank/DDBJ databases">
        <authorList>
            <person name="de Groot N.N."/>
        </authorList>
    </citation>
    <scope>NUCLEOTIDE SEQUENCE [LARGE SCALE GENOMIC DNA]</scope>
    <source>
        <strain evidence="1 2">CGMCC 1.12097</strain>
    </source>
</reference>
<protein>
    <submittedName>
        <fullName evidence="1">Uncharacterized protein</fullName>
    </submittedName>
</protein>
<dbReference type="STRING" id="1165689.SAMN02927914_04789"/>
<dbReference type="Proteomes" id="UP000198588">
    <property type="component" value="Unassembled WGS sequence"/>
</dbReference>
<evidence type="ECO:0000313" key="1">
    <source>
        <dbReference type="EMBL" id="SDA92662.1"/>
    </source>
</evidence>
<dbReference type="EMBL" id="FMXM01000017">
    <property type="protein sequence ID" value="SDA92662.1"/>
    <property type="molecule type" value="Genomic_DNA"/>
</dbReference>
<sequence length="73" mass="8268">MRLVVSYLIYDPQQNIPPLESVYWKTFHPLPSGLHATGNRALWRLSACRQSGSRCAAVVLRYDFAGVYQIGEV</sequence>
<organism evidence="1 2">
    <name type="scientific">Mesorhizobium qingshengii</name>
    <dbReference type="NCBI Taxonomy" id="1165689"/>
    <lineage>
        <taxon>Bacteria</taxon>
        <taxon>Pseudomonadati</taxon>
        <taxon>Pseudomonadota</taxon>
        <taxon>Alphaproteobacteria</taxon>
        <taxon>Hyphomicrobiales</taxon>
        <taxon>Phyllobacteriaceae</taxon>
        <taxon>Mesorhizobium</taxon>
    </lineage>
</organism>
<gene>
    <name evidence="1" type="ORF">SAMN02927914_04789</name>
</gene>
<name>A0A1G5ZDI5_9HYPH</name>